<dbReference type="EMBL" id="UINC01172140">
    <property type="protein sequence ID" value="SVD77057.1"/>
    <property type="molecule type" value="Genomic_DNA"/>
</dbReference>
<evidence type="ECO:0000313" key="1">
    <source>
        <dbReference type="EMBL" id="SVD77057.1"/>
    </source>
</evidence>
<proteinExistence type="predicted"/>
<dbReference type="AlphaFoldDB" id="A0A382Y126"/>
<dbReference type="SUPFAM" id="SSF51735">
    <property type="entry name" value="NAD(P)-binding Rossmann-fold domains"/>
    <property type="match status" value="1"/>
</dbReference>
<sequence length="57" mass="6650">MKILITGGLGFIDSNFVYYLLDKCKEYEIYNLDLLTCAGNTENLKDLESKSRHHFFN</sequence>
<reference evidence="1" key="1">
    <citation type="submission" date="2018-05" db="EMBL/GenBank/DDBJ databases">
        <authorList>
            <person name="Lanie J.A."/>
            <person name="Ng W.-L."/>
            <person name="Kazmierczak K.M."/>
            <person name="Andrzejewski T.M."/>
            <person name="Davidsen T.M."/>
            <person name="Wayne K.J."/>
            <person name="Tettelin H."/>
            <person name="Glass J.I."/>
            <person name="Rusch D."/>
            <person name="Podicherti R."/>
            <person name="Tsui H.-C.T."/>
            <person name="Winkler M.E."/>
        </authorList>
    </citation>
    <scope>NUCLEOTIDE SEQUENCE</scope>
</reference>
<dbReference type="Gene3D" id="3.40.50.720">
    <property type="entry name" value="NAD(P)-binding Rossmann-like Domain"/>
    <property type="match status" value="1"/>
</dbReference>
<dbReference type="InterPro" id="IPR036291">
    <property type="entry name" value="NAD(P)-bd_dom_sf"/>
</dbReference>
<protein>
    <submittedName>
        <fullName evidence="1">Uncharacterized protein</fullName>
    </submittedName>
</protein>
<organism evidence="1">
    <name type="scientific">marine metagenome</name>
    <dbReference type="NCBI Taxonomy" id="408172"/>
    <lineage>
        <taxon>unclassified sequences</taxon>
        <taxon>metagenomes</taxon>
        <taxon>ecological metagenomes</taxon>
    </lineage>
</organism>
<accession>A0A382Y126</accession>
<name>A0A382Y126_9ZZZZ</name>
<gene>
    <name evidence="1" type="ORF">METZ01_LOCUS429911</name>
</gene>